<dbReference type="SUPFAM" id="SSF52540">
    <property type="entry name" value="P-loop containing nucleoside triphosphate hydrolases"/>
    <property type="match status" value="1"/>
</dbReference>
<sequence length="340" mass="37784">MAQFIPRQVFPNYGAIPRSYFLGHHRAGLTQMKNMLASIDYVVECRDYRAPVTSINPVFEEALGKKRRIVVYTKRDLGSVPKSSARQVTENKVRGFDPNSAVFFTSSASRADVSQIIKHLRNDAAAPDKLTGSRVMVVGMPNVGKSTLINHLRNHGVGKAKALKTGGQPGITRKIASPVKIIERDSGAHVYVLDTPGVFMPYVPDAENMLKLALCGCVKDAIISPVTLVDYLLYKINLHDAQAYQRWSEPTNEVMPLLENFARKTGLLGKGGVPIIDSAALHLVQKWRQGDIGRFLLDDLDAEKRQRDDPDYKPPMSMSQALRIERVTRKNRSDVNSSSE</sequence>
<evidence type="ECO:0000256" key="3">
    <source>
        <dbReference type="PIRNR" id="PIRNR006230"/>
    </source>
</evidence>
<comment type="caution">
    <text evidence="7">The sequence shown here is derived from an EMBL/GenBank/DDBJ whole genome shotgun (WGS) entry which is preliminary data.</text>
</comment>
<evidence type="ECO:0000256" key="2">
    <source>
        <dbReference type="ARBA" id="ARBA00023134"/>
    </source>
</evidence>
<feature type="binding site" evidence="4">
    <location>
        <begin position="99"/>
        <end position="100"/>
    </location>
    <ligand>
        <name>GTP</name>
        <dbReference type="ChEBI" id="CHEBI:37565"/>
    </ligand>
</feature>
<dbReference type="GO" id="GO:0032543">
    <property type="term" value="P:mitochondrial translation"/>
    <property type="evidence" value="ECO:0007669"/>
    <property type="project" value="TreeGrafter"/>
</dbReference>
<dbReference type="AlphaFoldDB" id="A0A9X0BAB6"/>
<feature type="region of interest" description="Disordered" evidence="5">
    <location>
        <begin position="304"/>
        <end position="340"/>
    </location>
</feature>
<evidence type="ECO:0000313" key="7">
    <source>
        <dbReference type="EMBL" id="KAJ5397579.1"/>
    </source>
</evidence>
<keyword evidence="2 3" id="KW-0342">GTP-binding</keyword>
<dbReference type="EMBL" id="JAPZBU010000006">
    <property type="protein sequence ID" value="KAJ5397579.1"/>
    <property type="molecule type" value="Genomic_DNA"/>
</dbReference>
<dbReference type="Gene3D" id="1.10.1580.10">
    <property type="match status" value="1"/>
</dbReference>
<reference evidence="7" key="1">
    <citation type="submission" date="2022-12" db="EMBL/GenBank/DDBJ databases">
        <authorList>
            <person name="Petersen C."/>
        </authorList>
    </citation>
    <scope>NUCLEOTIDE SEQUENCE</scope>
    <source>
        <strain evidence="7">IBT 29677</strain>
    </source>
</reference>
<dbReference type="RefSeq" id="XP_056489631.1">
    <property type="nucleotide sequence ID" value="XM_056630329.1"/>
</dbReference>
<comment type="subcellular location">
    <subcellularLocation>
        <location evidence="3">Mitochondrion inner membrane</location>
        <topology evidence="3">Peripheral membrane protein</topology>
    </subcellularLocation>
</comment>
<evidence type="ECO:0000313" key="8">
    <source>
        <dbReference type="Proteomes" id="UP001147747"/>
    </source>
</evidence>
<dbReference type="PANTHER" id="PTHR45782:SF4">
    <property type="entry name" value="MITOCHONDRIAL RIBOSOME-ASSOCIATED GTPASE 1"/>
    <property type="match status" value="1"/>
</dbReference>
<comment type="function">
    <text evidence="3">Mitochondrial GTPase involved in assembly of the large ribosomal subunit. Plays a role in expression of the mitochondrial translational machinery.</text>
</comment>
<dbReference type="InterPro" id="IPR027417">
    <property type="entry name" value="P-loop_NTPase"/>
</dbReference>
<keyword evidence="1 3" id="KW-0547">Nucleotide-binding</keyword>
<dbReference type="PIRSF" id="PIRSF006230">
    <property type="entry name" value="MG442"/>
    <property type="match status" value="1"/>
</dbReference>
<feature type="binding site" evidence="4">
    <location>
        <begin position="142"/>
        <end position="147"/>
    </location>
    <ligand>
        <name>GTP</name>
        <dbReference type="ChEBI" id="CHEBI:37565"/>
    </ligand>
</feature>
<proteinExistence type="inferred from homology"/>
<dbReference type="Pfam" id="PF01926">
    <property type="entry name" value="MMR_HSR1"/>
    <property type="match status" value="1"/>
</dbReference>
<dbReference type="InterPro" id="IPR016478">
    <property type="entry name" value="GTPase_MTG1"/>
</dbReference>
<comment type="similarity">
    <text evidence="3">Belongs to the TRAFAC class YlqF/YawG GTPase family. MTG1 subfamily.</text>
</comment>
<dbReference type="OrthoDB" id="269151at2759"/>
<dbReference type="GeneID" id="81369309"/>
<evidence type="ECO:0000256" key="5">
    <source>
        <dbReference type="SAM" id="MobiDB-lite"/>
    </source>
</evidence>
<dbReference type="PROSITE" id="PS51721">
    <property type="entry name" value="G_CP"/>
    <property type="match status" value="1"/>
</dbReference>
<accession>A0A9X0BAB6</accession>
<dbReference type="InterPro" id="IPR006073">
    <property type="entry name" value="GTP-bd"/>
</dbReference>
<dbReference type="Gene3D" id="3.40.50.300">
    <property type="entry name" value="P-loop containing nucleotide triphosphate hydrolases"/>
    <property type="match status" value="1"/>
</dbReference>
<dbReference type="GO" id="GO:0003924">
    <property type="term" value="F:GTPase activity"/>
    <property type="evidence" value="ECO:0007669"/>
    <property type="project" value="TreeGrafter"/>
</dbReference>
<reference evidence="7" key="2">
    <citation type="journal article" date="2023" name="IMA Fungus">
        <title>Comparative genomic study of the Penicillium genus elucidates a diverse pangenome and 15 lateral gene transfer events.</title>
        <authorList>
            <person name="Petersen C."/>
            <person name="Sorensen T."/>
            <person name="Nielsen M.R."/>
            <person name="Sondergaard T.E."/>
            <person name="Sorensen J.L."/>
            <person name="Fitzpatrick D.A."/>
            <person name="Frisvad J.C."/>
            <person name="Nielsen K.L."/>
        </authorList>
    </citation>
    <scope>NUCLEOTIDE SEQUENCE</scope>
    <source>
        <strain evidence="7">IBT 29677</strain>
    </source>
</reference>
<feature type="compositionally biased region" description="Basic and acidic residues" evidence="5">
    <location>
        <begin position="323"/>
        <end position="333"/>
    </location>
</feature>
<name>A0A9X0BAB6_9EURO</name>
<keyword evidence="3" id="KW-0496">Mitochondrion</keyword>
<dbReference type="PANTHER" id="PTHR45782">
    <property type="entry name" value="MITOCHONDRIAL RIBOSOME-ASSOCIATED GTPASE 1"/>
    <property type="match status" value="1"/>
</dbReference>
<dbReference type="GO" id="GO:0005743">
    <property type="term" value="C:mitochondrial inner membrane"/>
    <property type="evidence" value="ECO:0007669"/>
    <property type="project" value="UniProtKB-SubCell"/>
</dbReference>
<dbReference type="CDD" id="cd01856">
    <property type="entry name" value="YlqF"/>
    <property type="match status" value="1"/>
</dbReference>
<feature type="domain" description="CP-type G" evidence="6">
    <location>
        <begin position="29"/>
        <end position="201"/>
    </location>
</feature>
<gene>
    <name evidence="7" type="ORF">N7509_005692</name>
</gene>
<protein>
    <recommendedName>
        <fullName evidence="3">Mitochondrial GTPase 1</fullName>
    </recommendedName>
</protein>
<evidence type="ECO:0000256" key="1">
    <source>
        <dbReference type="ARBA" id="ARBA00022741"/>
    </source>
</evidence>
<dbReference type="InterPro" id="IPR030378">
    <property type="entry name" value="G_CP_dom"/>
</dbReference>
<dbReference type="InterPro" id="IPR023179">
    <property type="entry name" value="GTP-bd_ortho_bundle_sf"/>
</dbReference>
<feature type="binding site" evidence="4">
    <location>
        <position position="197"/>
    </location>
    <ligand>
        <name>GTP</name>
        <dbReference type="ChEBI" id="CHEBI:37565"/>
    </ligand>
</feature>
<evidence type="ECO:0000259" key="6">
    <source>
        <dbReference type="PROSITE" id="PS51721"/>
    </source>
</evidence>
<dbReference type="FunFam" id="3.40.50.300:FF:001753">
    <property type="entry name" value="Mitochondrial GTPase 1"/>
    <property type="match status" value="1"/>
</dbReference>
<evidence type="ECO:0000256" key="4">
    <source>
        <dbReference type="PIRSR" id="PIRSR006230-1"/>
    </source>
</evidence>
<keyword evidence="8" id="KW-1185">Reference proteome</keyword>
<dbReference type="GO" id="GO:0005525">
    <property type="term" value="F:GTP binding"/>
    <property type="evidence" value="ECO:0007669"/>
    <property type="project" value="UniProtKB-KW"/>
</dbReference>
<dbReference type="FunFam" id="1.10.1580.10:FF:000009">
    <property type="entry name" value="Mitochondrial GTPase 1"/>
    <property type="match status" value="1"/>
</dbReference>
<organism evidence="7 8">
    <name type="scientific">Penicillium cosmopolitanum</name>
    <dbReference type="NCBI Taxonomy" id="1131564"/>
    <lineage>
        <taxon>Eukaryota</taxon>
        <taxon>Fungi</taxon>
        <taxon>Dikarya</taxon>
        <taxon>Ascomycota</taxon>
        <taxon>Pezizomycotina</taxon>
        <taxon>Eurotiomycetes</taxon>
        <taxon>Eurotiomycetidae</taxon>
        <taxon>Eurotiales</taxon>
        <taxon>Aspergillaceae</taxon>
        <taxon>Penicillium</taxon>
    </lineage>
</organism>
<dbReference type="Proteomes" id="UP001147747">
    <property type="component" value="Unassembled WGS sequence"/>
</dbReference>